<dbReference type="EMBL" id="UGOB01000001">
    <property type="protein sequence ID" value="STX45856.1"/>
    <property type="molecule type" value="Genomic_DNA"/>
</dbReference>
<organism evidence="1 2">
    <name type="scientific">Legionella gratiana</name>
    <dbReference type="NCBI Taxonomy" id="45066"/>
    <lineage>
        <taxon>Bacteria</taxon>
        <taxon>Pseudomonadati</taxon>
        <taxon>Pseudomonadota</taxon>
        <taxon>Gammaproteobacteria</taxon>
        <taxon>Legionellales</taxon>
        <taxon>Legionellaceae</taxon>
        <taxon>Legionella</taxon>
    </lineage>
</organism>
<dbReference type="AlphaFoldDB" id="A0A378JEW6"/>
<protein>
    <submittedName>
        <fullName evidence="1">Carbonic anhydrase</fullName>
    </submittedName>
</protein>
<name>A0A378JEW6_9GAMM</name>
<proteinExistence type="predicted"/>
<evidence type="ECO:0000313" key="1">
    <source>
        <dbReference type="EMBL" id="STX45856.1"/>
    </source>
</evidence>
<dbReference type="RefSeq" id="WP_274519569.1">
    <property type="nucleotide sequence ID" value="NZ_CAAAHW010000004.1"/>
</dbReference>
<dbReference type="Proteomes" id="UP000254476">
    <property type="component" value="Unassembled WGS sequence"/>
</dbReference>
<evidence type="ECO:0000313" key="2">
    <source>
        <dbReference type="Proteomes" id="UP000254476"/>
    </source>
</evidence>
<sequence length="43" mass="4886">MLIKLMLDVRQFQGESFKQMQGIFEHLSGGQNPETLFIISDAS</sequence>
<accession>A0A378JEW6</accession>
<reference evidence="1 2" key="1">
    <citation type="submission" date="2018-06" db="EMBL/GenBank/DDBJ databases">
        <authorList>
            <consortium name="Pathogen Informatics"/>
            <person name="Doyle S."/>
        </authorList>
    </citation>
    <scope>NUCLEOTIDE SEQUENCE [LARGE SCALE GENOMIC DNA]</scope>
    <source>
        <strain evidence="1 2">NCTC12388</strain>
    </source>
</reference>
<gene>
    <name evidence="1" type="ORF">NCTC12388_02600</name>
</gene>